<dbReference type="GO" id="GO:0000166">
    <property type="term" value="F:nucleotide binding"/>
    <property type="evidence" value="ECO:0007669"/>
    <property type="project" value="InterPro"/>
</dbReference>
<reference evidence="1 2" key="1">
    <citation type="submission" date="2016-10" db="EMBL/GenBank/DDBJ databases">
        <authorList>
            <person name="Varghese N."/>
            <person name="Submissions S."/>
        </authorList>
    </citation>
    <scope>NUCLEOTIDE SEQUENCE [LARGE SCALE GENOMIC DNA]</scope>
    <source>
        <strain evidence="1 2">LMG 22274</strain>
    </source>
</reference>
<dbReference type="SUPFAM" id="SSF50447">
    <property type="entry name" value="Translation proteins"/>
    <property type="match status" value="1"/>
</dbReference>
<accession>A0AAQ1GJV2</accession>
<protein>
    <submittedName>
        <fullName evidence="1">Ser-tRNA(Ala) deacylase AlaX (Editing enzyme)</fullName>
    </submittedName>
</protein>
<gene>
    <name evidence="1" type="ORF">SAMN05216550_11541</name>
</gene>
<dbReference type="Gene3D" id="2.40.30.130">
    <property type="match status" value="1"/>
</dbReference>
<evidence type="ECO:0000313" key="2">
    <source>
        <dbReference type="Proteomes" id="UP000183529"/>
    </source>
</evidence>
<dbReference type="Gene3D" id="3.30.980.10">
    <property type="entry name" value="Threonyl-trna Synthetase, Chain A, domain 2"/>
    <property type="match status" value="1"/>
</dbReference>
<proteinExistence type="predicted"/>
<name>A0AAQ1GJV2_9BURK</name>
<dbReference type="Proteomes" id="UP000183529">
    <property type="component" value="Unassembled WGS sequence"/>
</dbReference>
<dbReference type="SUPFAM" id="SSF55186">
    <property type="entry name" value="ThrRS/AlaRS common domain"/>
    <property type="match status" value="1"/>
</dbReference>
<dbReference type="RefSeq" id="WP_074985847.1">
    <property type="nucleotide sequence ID" value="NZ_CADFGN010000013.1"/>
</dbReference>
<dbReference type="InterPro" id="IPR009000">
    <property type="entry name" value="Transl_B-barrel_sf"/>
</dbReference>
<dbReference type="PANTHER" id="PTHR43462">
    <property type="entry name" value="ALANYL-TRNA EDITING PROTEIN"/>
    <property type="match status" value="1"/>
</dbReference>
<comment type="caution">
    <text evidence="1">The sequence shown here is derived from an EMBL/GenBank/DDBJ whole genome shotgun (WGS) entry which is preliminary data.</text>
</comment>
<dbReference type="InterPro" id="IPR051335">
    <property type="entry name" value="Alanyl-tRNA_Editing_Enzymes"/>
</dbReference>
<organism evidence="1 2">
    <name type="scientific">Paraburkholderia tropica</name>
    <dbReference type="NCBI Taxonomy" id="92647"/>
    <lineage>
        <taxon>Bacteria</taxon>
        <taxon>Pseudomonadati</taxon>
        <taxon>Pseudomonadota</taxon>
        <taxon>Betaproteobacteria</taxon>
        <taxon>Burkholderiales</taxon>
        <taxon>Burkholderiaceae</taxon>
        <taxon>Paraburkholderia</taxon>
    </lineage>
</organism>
<sequence length="209" mass="22465">MTQRLYLQSDELETASVALRCTRTDDGHYHVVLSATLFHPQGGGQPSDIGTIGTANVLRALLDGDEVIHVCDAEVPLGSTHLRVDASVRDLHARLHSAGHLLGYCGEQLGWTPVKAHHWPGEARVVFESSGDAPPFHADLIEQHANAQAAADLPRHSHVEGAVRKIGYGTQPAYPCGGTHVVSSARVGRIVVSKVKEKKGQLSVHYSVE</sequence>
<dbReference type="EMBL" id="FNZM01000015">
    <property type="protein sequence ID" value="SEK06096.1"/>
    <property type="molecule type" value="Genomic_DNA"/>
</dbReference>
<evidence type="ECO:0000313" key="1">
    <source>
        <dbReference type="EMBL" id="SEK06096.1"/>
    </source>
</evidence>
<dbReference type="InterPro" id="IPR018163">
    <property type="entry name" value="Thr/Ala-tRNA-synth_IIc_edit"/>
</dbReference>
<dbReference type="AlphaFoldDB" id="A0AAQ1GJV2"/>
<dbReference type="PANTHER" id="PTHR43462:SF2">
    <property type="entry name" value="THREONYL AND ALANYL TRNA SYNTHETASE SECOND ADDITIONAL DOMAIN-CONTAINING PROTEIN"/>
    <property type="match status" value="1"/>
</dbReference>